<evidence type="ECO:0000313" key="1">
    <source>
        <dbReference type="EMBL" id="KAJ8478547.1"/>
    </source>
</evidence>
<evidence type="ECO:0000313" key="2">
    <source>
        <dbReference type="Proteomes" id="UP001222027"/>
    </source>
</evidence>
<proteinExistence type="predicted"/>
<organism evidence="1 2">
    <name type="scientific">Ensete ventricosum</name>
    <name type="common">Abyssinian banana</name>
    <name type="synonym">Musa ensete</name>
    <dbReference type="NCBI Taxonomy" id="4639"/>
    <lineage>
        <taxon>Eukaryota</taxon>
        <taxon>Viridiplantae</taxon>
        <taxon>Streptophyta</taxon>
        <taxon>Embryophyta</taxon>
        <taxon>Tracheophyta</taxon>
        <taxon>Spermatophyta</taxon>
        <taxon>Magnoliopsida</taxon>
        <taxon>Liliopsida</taxon>
        <taxon>Zingiberales</taxon>
        <taxon>Musaceae</taxon>
        <taxon>Ensete</taxon>
    </lineage>
</organism>
<name>A0AAV8QQE6_ENSVE</name>
<keyword evidence="2" id="KW-1185">Reference proteome</keyword>
<comment type="caution">
    <text evidence="1">The sequence shown here is derived from an EMBL/GenBank/DDBJ whole genome shotgun (WGS) entry which is preliminary data.</text>
</comment>
<sequence length="159" mass="18160">MTVVTRSQPGKWLEDWNGSKDAMRQSTRNRVSLLLSEEECQGPSPVCGSDPEHRIRFPNPSRLCRAMTLAFSEWHMVAPAAMDMQVYSCLGAGDFVNMIVMLEFESLLVIDIDVGVAVPIAIDIRRFLLDKDGFVCAPHLPFSWIRSVPLYPYMRLRRW</sequence>
<reference evidence="1 2" key="1">
    <citation type="submission" date="2022-12" db="EMBL/GenBank/DDBJ databases">
        <title>Chromosome-scale assembly of the Ensete ventricosum genome.</title>
        <authorList>
            <person name="Dussert Y."/>
            <person name="Stocks J."/>
            <person name="Wendawek A."/>
            <person name="Woldeyes F."/>
            <person name="Nichols R.A."/>
            <person name="Borrell J.S."/>
        </authorList>
    </citation>
    <scope>NUCLEOTIDE SEQUENCE [LARGE SCALE GENOMIC DNA]</scope>
    <source>
        <strain evidence="2">cv. Maze</strain>
        <tissue evidence="1">Seeds</tissue>
    </source>
</reference>
<gene>
    <name evidence="1" type="ORF">OPV22_022274</name>
</gene>
<dbReference type="Proteomes" id="UP001222027">
    <property type="component" value="Unassembled WGS sequence"/>
</dbReference>
<accession>A0AAV8QQE6</accession>
<dbReference type="AlphaFoldDB" id="A0AAV8QQE6"/>
<protein>
    <submittedName>
        <fullName evidence="1">Uncharacterized protein</fullName>
    </submittedName>
</protein>
<dbReference type="EMBL" id="JAQQAF010000006">
    <property type="protein sequence ID" value="KAJ8478547.1"/>
    <property type="molecule type" value="Genomic_DNA"/>
</dbReference>